<comment type="caution">
    <text evidence="3">The sequence shown here is derived from an EMBL/GenBank/DDBJ whole genome shotgun (WGS) entry which is preliminary data.</text>
</comment>
<dbReference type="Pfam" id="PF00079">
    <property type="entry name" value="Serpin"/>
    <property type="match status" value="1"/>
</dbReference>
<dbReference type="InterPro" id="IPR023796">
    <property type="entry name" value="Serpin_dom"/>
</dbReference>
<protein>
    <submittedName>
        <fullName evidence="3">Serpin family protein</fullName>
    </submittedName>
</protein>
<dbReference type="InterPro" id="IPR000215">
    <property type="entry name" value="Serpin_fam"/>
</dbReference>
<proteinExistence type="inferred from homology"/>
<dbReference type="EMBL" id="BAAARA010000008">
    <property type="protein sequence ID" value="GAA2349963.1"/>
    <property type="molecule type" value="Genomic_DNA"/>
</dbReference>
<reference evidence="4" key="1">
    <citation type="journal article" date="2019" name="Int. J. Syst. Evol. Microbiol.">
        <title>The Global Catalogue of Microorganisms (GCM) 10K type strain sequencing project: providing services to taxonomists for standard genome sequencing and annotation.</title>
        <authorList>
            <consortium name="The Broad Institute Genomics Platform"/>
            <consortium name="The Broad Institute Genome Sequencing Center for Infectious Disease"/>
            <person name="Wu L."/>
            <person name="Ma J."/>
        </authorList>
    </citation>
    <scope>NUCLEOTIDE SEQUENCE [LARGE SCALE GENOMIC DNA]</scope>
    <source>
        <strain evidence="4">JCM 16221</strain>
    </source>
</reference>
<name>A0ABP5TE97_9PSEU</name>
<dbReference type="PANTHER" id="PTHR11461:SF211">
    <property type="entry name" value="GH10112P-RELATED"/>
    <property type="match status" value="1"/>
</dbReference>
<dbReference type="Proteomes" id="UP001501218">
    <property type="component" value="Unassembled WGS sequence"/>
</dbReference>
<feature type="domain" description="Serpin" evidence="2">
    <location>
        <begin position="39"/>
        <end position="392"/>
    </location>
</feature>
<dbReference type="PROSITE" id="PS00284">
    <property type="entry name" value="SERPIN"/>
    <property type="match status" value="1"/>
</dbReference>
<evidence type="ECO:0000313" key="3">
    <source>
        <dbReference type="EMBL" id="GAA2349963.1"/>
    </source>
</evidence>
<evidence type="ECO:0000313" key="4">
    <source>
        <dbReference type="Proteomes" id="UP001501218"/>
    </source>
</evidence>
<dbReference type="Gene3D" id="2.30.39.10">
    <property type="entry name" value="Alpha-1-antitrypsin, domain 1"/>
    <property type="match status" value="1"/>
</dbReference>
<evidence type="ECO:0000256" key="1">
    <source>
        <dbReference type="RuleBase" id="RU000411"/>
    </source>
</evidence>
<keyword evidence="4" id="KW-1185">Reference proteome</keyword>
<gene>
    <name evidence="3" type="ORF">GCM10009854_29620</name>
</gene>
<dbReference type="InterPro" id="IPR042185">
    <property type="entry name" value="Serpin_sf_2"/>
</dbReference>
<comment type="similarity">
    <text evidence="1">Belongs to the serpin family.</text>
</comment>
<dbReference type="InterPro" id="IPR023795">
    <property type="entry name" value="Serpin_CS"/>
</dbReference>
<organism evidence="3 4">
    <name type="scientific">Saccharopolyspora halophila</name>
    <dbReference type="NCBI Taxonomy" id="405551"/>
    <lineage>
        <taxon>Bacteria</taxon>
        <taxon>Bacillati</taxon>
        <taxon>Actinomycetota</taxon>
        <taxon>Actinomycetes</taxon>
        <taxon>Pseudonocardiales</taxon>
        <taxon>Pseudonocardiaceae</taxon>
        <taxon>Saccharopolyspora</taxon>
    </lineage>
</organism>
<dbReference type="InterPro" id="IPR036186">
    <property type="entry name" value="Serpin_sf"/>
</dbReference>
<dbReference type="SUPFAM" id="SSF56574">
    <property type="entry name" value="Serpins"/>
    <property type="match status" value="1"/>
</dbReference>
<dbReference type="CDD" id="cd19590">
    <property type="entry name" value="serpin_thermopin-like"/>
    <property type="match status" value="1"/>
</dbReference>
<dbReference type="Gene3D" id="3.30.497.10">
    <property type="entry name" value="Antithrombin, subunit I, domain 2"/>
    <property type="match status" value="1"/>
</dbReference>
<sequence>MGSIRPWRLLALADSDSAEALPNAERSPADVREHLDFTLALHHQLAPAADRSFCWSPYSVSSALGLAATATGGKTREQIVGALRAEPSGLLDLLGPAAELPAGSGEPPVLAVANTLWAYEDLPIEESYRVALEDWPGSSVRNAPFLADPERSRQLINADVAETTRELIPELLPEGSVQTRTVAALVNALYLKVSWREAFDTAETTDRPFHAPGGERAVPTMHATRTFGHAAAHGWQAVSLPAAGGVEAVVLLPDADLAAAEAGLGAAELGELLDSLEQRRIALSLPKFKVTGGAELTDSLAALGVHELFTPGADFSPLTSLPLRVSTAVHESVLDVDESGLEGAAATAMMMRLTAVVREPAPLRVEVDRPFLLLVRHRETGAIYFLSRVTRPS</sequence>
<accession>A0ABP5TE97</accession>
<dbReference type="PANTHER" id="PTHR11461">
    <property type="entry name" value="SERINE PROTEASE INHIBITOR, SERPIN"/>
    <property type="match status" value="1"/>
</dbReference>
<dbReference type="InterPro" id="IPR042178">
    <property type="entry name" value="Serpin_sf_1"/>
</dbReference>
<dbReference type="SMART" id="SM00093">
    <property type="entry name" value="SERPIN"/>
    <property type="match status" value="1"/>
</dbReference>
<evidence type="ECO:0000259" key="2">
    <source>
        <dbReference type="SMART" id="SM00093"/>
    </source>
</evidence>